<dbReference type="EMBL" id="JAULUE010000623">
    <property type="protein sequence ID" value="KAK5927232.1"/>
    <property type="molecule type" value="Genomic_DNA"/>
</dbReference>
<dbReference type="GO" id="GO:0051715">
    <property type="term" value="P:cytolysis in another organism"/>
    <property type="evidence" value="ECO:0007669"/>
    <property type="project" value="InterPro"/>
</dbReference>
<dbReference type="InterPro" id="IPR009104">
    <property type="entry name" value="Anemon_actinoporin-like"/>
</dbReference>
<dbReference type="GO" id="GO:0042151">
    <property type="term" value="C:nematocyst"/>
    <property type="evidence" value="ECO:0007669"/>
    <property type="project" value="UniProtKB-SubCell"/>
</dbReference>
<evidence type="ECO:0000256" key="3">
    <source>
        <dbReference type="ARBA" id="ARBA00022537"/>
    </source>
</evidence>
<keyword evidence="5" id="KW-0166">Nematocyst</keyword>
<dbReference type="InterPro" id="IPR015926">
    <property type="entry name" value="Cytolysin/lectin"/>
</dbReference>
<protein>
    <submittedName>
        <fullName evidence="6">Uncharacterized protein</fullName>
    </submittedName>
</protein>
<gene>
    <name evidence="7" type="ORF">CesoFtcFv8_000346</name>
    <name evidence="6" type="ORF">CesoFtcFv8_000634</name>
</gene>
<evidence type="ECO:0000256" key="1">
    <source>
        <dbReference type="ARBA" id="ARBA00004175"/>
    </source>
</evidence>
<dbReference type="GO" id="GO:0046930">
    <property type="term" value="C:pore complex"/>
    <property type="evidence" value="ECO:0007669"/>
    <property type="project" value="InterPro"/>
</dbReference>
<keyword evidence="3" id="KW-1052">Target cell membrane</keyword>
<evidence type="ECO:0000256" key="2">
    <source>
        <dbReference type="ARBA" id="ARBA00004532"/>
    </source>
</evidence>
<keyword evidence="4" id="KW-0472">Membrane</keyword>
<dbReference type="AlphaFoldDB" id="A0AAN8D497"/>
<reference evidence="6 8" key="1">
    <citation type="journal article" date="2023" name="Mol. Biol. Evol.">
        <title>Genomics of Secondarily Temperate Adaptation in the Only Non-Antarctic Icefish.</title>
        <authorList>
            <person name="Rivera-Colon A.G."/>
            <person name="Rayamajhi N."/>
            <person name="Minhas B.F."/>
            <person name="Madrigal G."/>
            <person name="Bilyk K.T."/>
            <person name="Yoon V."/>
            <person name="Hune M."/>
            <person name="Gregory S."/>
            <person name="Cheng C.H.C."/>
            <person name="Catchen J.M."/>
        </authorList>
    </citation>
    <scope>NUCLEOTIDE SEQUENCE [LARGE SCALE GENOMIC DNA]</scope>
    <source>
        <strain evidence="6">JC2023a</strain>
    </source>
</reference>
<dbReference type="Gene3D" id="2.60.270.20">
    <property type="entry name" value="Cytolysin/lectin"/>
    <property type="match status" value="1"/>
</dbReference>
<dbReference type="InterPro" id="IPR050677">
    <property type="entry name" value="Actinoporin_PFT"/>
</dbReference>
<evidence type="ECO:0000313" key="6">
    <source>
        <dbReference type="EMBL" id="KAK5914999.1"/>
    </source>
</evidence>
<organism evidence="6 8">
    <name type="scientific">Champsocephalus esox</name>
    <name type="common">pike icefish</name>
    <dbReference type="NCBI Taxonomy" id="159716"/>
    <lineage>
        <taxon>Eukaryota</taxon>
        <taxon>Metazoa</taxon>
        <taxon>Chordata</taxon>
        <taxon>Craniata</taxon>
        <taxon>Vertebrata</taxon>
        <taxon>Euteleostomi</taxon>
        <taxon>Actinopterygii</taxon>
        <taxon>Neopterygii</taxon>
        <taxon>Teleostei</taxon>
        <taxon>Neoteleostei</taxon>
        <taxon>Acanthomorphata</taxon>
        <taxon>Eupercaria</taxon>
        <taxon>Perciformes</taxon>
        <taxon>Notothenioidei</taxon>
        <taxon>Channichthyidae</taxon>
        <taxon>Champsocephalus</taxon>
    </lineage>
</organism>
<dbReference type="GO" id="GO:0015267">
    <property type="term" value="F:channel activity"/>
    <property type="evidence" value="ECO:0007669"/>
    <property type="project" value="InterPro"/>
</dbReference>
<name>A0AAN8D497_9TELE</name>
<evidence type="ECO:0000256" key="4">
    <source>
        <dbReference type="ARBA" id="ARBA00023298"/>
    </source>
</evidence>
<dbReference type="SUPFAM" id="SSF63724">
    <property type="entry name" value="Cytolysin/lectin"/>
    <property type="match status" value="1"/>
</dbReference>
<dbReference type="GO" id="GO:0044218">
    <property type="term" value="C:other organism cell membrane"/>
    <property type="evidence" value="ECO:0007669"/>
    <property type="project" value="UniProtKB-KW"/>
</dbReference>
<dbReference type="EMBL" id="JAULUE010002046">
    <property type="protein sequence ID" value="KAK5914999.1"/>
    <property type="molecule type" value="Genomic_DNA"/>
</dbReference>
<comment type="subcellular location">
    <subcellularLocation>
        <location evidence="2">Nematocyst</location>
    </subcellularLocation>
    <subcellularLocation>
        <location evidence="1">Target cell membrane</location>
    </subcellularLocation>
</comment>
<dbReference type="GO" id="GO:0046931">
    <property type="term" value="P:pore complex assembly"/>
    <property type="evidence" value="ECO:0007669"/>
    <property type="project" value="InterPro"/>
</dbReference>
<proteinExistence type="predicted"/>
<dbReference type="GO" id="GO:0006812">
    <property type="term" value="P:monoatomic cation transport"/>
    <property type="evidence" value="ECO:0007669"/>
    <property type="project" value="InterPro"/>
</dbReference>
<keyword evidence="4" id="KW-1053">Target membrane</keyword>
<keyword evidence="8" id="KW-1185">Reference proteome</keyword>
<dbReference type="PANTHER" id="PTHR40388:SF2">
    <property type="entry name" value="ACTINOPORIN-LIKE PROTEIN"/>
    <property type="match status" value="1"/>
</dbReference>
<comment type="caution">
    <text evidence="6">The sequence shown here is derived from an EMBL/GenBank/DDBJ whole genome shotgun (WGS) entry which is preliminary data.</text>
</comment>
<evidence type="ECO:0000313" key="8">
    <source>
        <dbReference type="Proteomes" id="UP001335648"/>
    </source>
</evidence>
<evidence type="ECO:0000256" key="5">
    <source>
        <dbReference type="ARBA" id="ARBA00023331"/>
    </source>
</evidence>
<sequence>MAAAAAVGAVGAVGAVVGIGQAIAGALPTHRQCDIEVVNECTTYTLCNPKTYTSSGNCTTPLQPTIAPLKSGNAAFQKTPDTAKGTVGVFTYDLLNMCRNQTAEKIAVMFSVPYDFNLYSNWYAVGVFNKSKKCDYDLYCEMYYNKDITFVRGKASGGVLTFEGKQVTIMATMSDAHQPVMKVHVMQI</sequence>
<dbReference type="Proteomes" id="UP001335648">
    <property type="component" value="Unassembled WGS sequence"/>
</dbReference>
<evidence type="ECO:0000313" key="7">
    <source>
        <dbReference type="EMBL" id="KAK5927232.1"/>
    </source>
</evidence>
<accession>A0AAN8D497</accession>
<dbReference type="Pfam" id="PF06369">
    <property type="entry name" value="Anemone_cytotox"/>
    <property type="match status" value="1"/>
</dbReference>
<dbReference type="PANTHER" id="PTHR40388">
    <property type="entry name" value="BRYOPORIN"/>
    <property type="match status" value="1"/>
</dbReference>